<evidence type="ECO:0000256" key="12">
    <source>
        <dbReference type="ARBA" id="ARBA00022729"/>
    </source>
</evidence>
<dbReference type="GO" id="GO:0005524">
    <property type="term" value="F:ATP binding"/>
    <property type="evidence" value="ECO:0007669"/>
    <property type="project" value="UniProtKB-UniRule"/>
</dbReference>
<evidence type="ECO:0000259" key="27">
    <source>
        <dbReference type="PROSITE" id="PS50011"/>
    </source>
</evidence>
<dbReference type="InterPro" id="IPR055414">
    <property type="entry name" value="LRR_R13L4/SHOC2-like"/>
</dbReference>
<dbReference type="FunFam" id="3.80.10.10:FF:000233">
    <property type="entry name" value="Leucine-rich repeat receptor-like protein kinase TDR"/>
    <property type="match status" value="1"/>
</dbReference>
<keyword evidence="11 25" id="KW-0812">Transmembrane</keyword>
<dbReference type="SMART" id="SM00365">
    <property type="entry name" value="LRR_SD22"/>
    <property type="match status" value="7"/>
</dbReference>
<dbReference type="PRINTS" id="PR00019">
    <property type="entry name" value="LEURICHRPT"/>
</dbReference>
<comment type="catalytic activity">
    <reaction evidence="22">
        <text>L-threonyl-[protein] + ATP = O-phospho-L-threonyl-[protein] + ADP + H(+)</text>
        <dbReference type="Rhea" id="RHEA:46608"/>
        <dbReference type="Rhea" id="RHEA-COMP:11060"/>
        <dbReference type="Rhea" id="RHEA-COMP:11605"/>
        <dbReference type="ChEBI" id="CHEBI:15378"/>
        <dbReference type="ChEBI" id="CHEBI:30013"/>
        <dbReference type="ChEBI" id="CHEBI:30616"/>
        <dbReference type="ChEBI" id="CHEBI:61977"/>
        <dbReference type="ChEBI" id="CHEBI:456216"/>
        <dbReference type="EC" id="2.7.11.1"/>
    </reaction>
</comment>
<keyword evidence="16 24" id="KW-0067">ATP-binding</keyword>
<dbReference type="Pfam" id="PF00560">
    <property type="entry name" value="LRR_1"/>
    <property type="match status" value="11"/>
</dbReference>
<evidence type="ECO:0000256" key="2">
    <source>
        <dbReference type="ARBA" id="ARBA00004236"/>
    </source>
</evidence>
<dbReference type="SUPFAM" id="SSF52058">
    <property type="entry name" value="L domain-like"/>
    <property type="match status" value="3"/>
</dbReference>
<evidence type="ECO:0000256" key="19">
    <source>
        <dbReference type="ARBA" id="ARBA00023170"/>
    </source>
</evidence>
<dbReference type="PROSITE" id="PS00109">
    <property type="entry name" value="PROTEIN_KINASE_TYR"/>
    <property type="match status" value="1"/>
</dbReference>
<dbReference type="AlphaFoldDB" id="A0A251RGC9"/>
<evidence type="ECO:0000256" key="4">
    <source>
        <dbReference type="ARBA" id="ARBA00012513"/>
    </source>
</evidence>
<keyword evidence="13" id="KW-0677">Repeat</keyword>
<dbReference type="InterPro" id="IPR017441">
    <property type="entry name" value="Protein_kinase_ATP_BS"/>
</dbReference>
<dbReference type="InterPro" id="IPR003591">
    <property type="entry name" value="Leu-rich_rpt_typical-subtyp"/>
</dbReference>
<feature type="chain" id="PRO_5012128822" description="non-specific serine/threonine protein kinase" evidence="26">
    <location>
        <begin position="25"/>
        <end position="1086"/>
    </location>
</feature>
<dbReference type="GO" id="GO:0009755">
    <property type="term" value="P:hormone-mediated signaling pathway"/>
    <property type="evidence" value="ECO:0000318"/>
    <property type="project" value="GO_Central"/>
</dbReference>
<dbReference type="PANTHER" id="PTHR48053">
    <property type="entry name" value="LEUCINE RICH REPEAT FAMILY PROTEIN, EXPRESSED"/>
    <property type="match status" value="1"/>
</dbReference>
<evidence type="ECO:0000256" key="14">
    <source>
        <dbReference type="ARBA" id="ARBA00022741"/>
    </source>
</evidence>
<accession>A0A251RGC9</accession>
<keyword evidence="7" id="KW-0723">Serine/threonine-protein kinase</keyword>
<feature type="domain" description="Protein kinase" evidence="27">
    <location>
        <begin position="780"/>
        <end position="1059"/>
    </location>
</feature>
<dbReference type="Gene3D" id="3.80.10.10">
    <property type="entry name" value="Ribonuclease Inhibitor"/>
    <property type="match status" value="4"/>
</dbReference>
<keyword evidence="17 25" id="KW-1133">Transmembrane helix</keyword>
<evidence type="ECO:0000256" key="16">
    <source>
        <dbReference type="ARBA" id="ARBA00022840"/>
    </source>
</evidence>
<evidence type="ECO:0000256" key="7">
    <source>
        <dbReference type="ARBA" id="ARBA00022527"/>
    </source>
</evidence>
<dbReference type="FunFam" id="3.80.10.10:FF:000400">
    <property type="entry name" value="Nuclear pore complex protein NUP107"/>
    <property type="match status" value="1"/>
</dbReference>
<reference evidence="28 29" key="1">
    <citation type="journal article" date="2013" name="Nat. Genet.">
        <title>The high-quality draft genome of peach (Prunus persica) identifies unique patterns of genetic diversity, domestication and genome evolution.</title>
        <authorList>
            <consortium name="International Peach Genome Initiative"/>
            <person name="Verde I."/>
            <person name="Abbott A.G."/>
            <person name="Scalabrin S."/>
            <person name="Jung S."/>
            <person name="Shu S."/>
            <person name="Marroni F."/>
            <person name="Zhebentyayeva T."/>
            <person name="Dettori M.T."/>
            <person name="Grimwood J."/>
            <person name="Cattonaro F."/>
            <person name="Zuccolo A."/>
            <person name="Rossini L."/>
            <person name="Jenkins J."/>
            <person name="Vendramin E."/>
            <person name="Meisel L.A."/>
            <person name="Decroocq V."/>
            <person name="Sosinski B."/>
            <person name="Prochnik S."/>
            <person name="Mitros T."/>
            <person name="Policriti A."/>
            <person name="Cipriani G."/>
            <person name="Dondini L."/>
            <person name="Ficklin S."/>
            <person name="Goodstein D.M."/>
            <person name="Xuan P."/>
            <person name="Del Fabbro C."/>
            <person name="Aramini V."/>
            <person name="Copetti D."/>
            <person name="Gonzalez S."/>
            <person name="Horner D.S."/>
            <person name="Falchi R."/>
            <person name="Lucas S."/>
            <person name="Mica E."/>
            <person name="Maldonado J."/>
            <person name="Lazzari B."/>
            <person name="Bielenberg D."/>
            <person name="Pirona R."/>
            <person name="Miculan M."/>
            <person name="Barakat A."/>
            <person name="Testolin R."/>
            <person name="Stella A."/>
            <person name="Tartarini S."/>
            <person name="Tonutti P."/>
            <person name="Arus P."/>
            <person name="Orellana A."/>
            <person name="Wells C."/>
            <person name="Main D."/>
            <person name="Vizzotto G."/>
            <person name="Silva H."/>
            <person name="Salamini F."/>
            <person name="Schmutz J."/>
            <person name="Morgante M."/>
            <person name="Rokhsar D.S."/>
        </authorList>
    </citation>
    <scope>NUCLEOTIDE SEQUENCE [LARGE SCALE GENOMIC DNA]</scope>
    <source>
        <strain evidence="29">cv. Nemared</strain>
    </source>
</reference>
<dbReference type="FunFam" id="1.10.510.10:FF:000445">
    <property type="entry name" value="MDIS1-interacting receptor like kinase 2"/>
    <property type="match status" value="1"/>
</dbReference>
<evidence type="ECO:0000256" key="3">
    <source>
        <dbReference type="ARBA" id="ARBA00004479"/>
    </source>
</evidence>
<dbReference type="GO" id="GO:0009653">
    <property type="term" value="P:anatomical structure morphogenesis"/>
    <property type="evidence" value="ECO:0007669"/>
    <property type="project" value="UniProtKB-ARBA"/>
</dbReference>
<evidence type="ECO:0000313" key="28">
    <source>
        <dbReference type="EMBL" id="ONI35091.1"/>
    </source>
</evidence>
<dbReference type="SMART" id="SM00369">
    <property type="entry name" value="LRR_TYP"/>
    <property type="match status" value="16"/>
</dbReference>
<proteinExistence type="inferred from homology"/>
<name>A0A251RGC9_PRUPE</name>
<evidence type="ECO:0000256" key="24">
    <source>
        <dbReference type="PROSITE-ProRule" id="PRU10141"/>
    </source>
</evidence>
<dbReference type="Gene3D" id="1.10.510.10">
    <property type="entry name" value="Transferase(Phosphotransferase) domain 1"/>
    <property type="match status" value="1"/>
</dbReference>
<evidence type="ECO:0000256" key="26">
    <source>
        <dbReference type="SAM" id="SignalP"/>
    </source>
</evidence>
<keyword evidence="6" id="KW-0134">Cell wall</keyword>
<keyword evidence="20" id="KW-0325">Glycoprotein</keyword>
<evidence type="ECO:0000256" key="9">
    <source>
        <dbReference type="ARBA" id="ARBA00022614"/>
    </source>
</evidence>
<organism evidence="28 29">
    <name type="scientific">Prunus persica</name>
    <name type="common">Peach</name>
    <name type="synonym">Amygdalus persica</name>
    <dbReference type="NCBI Taxonomy" id="3760"/>
    <lineage>
        <taxon>Eukaryota</taxon>
        <taxon>Viridiplantae</taxon>
        <taxon>Streptophyta</taxon>
        <taxon>Embryophyta</taxon>
        <taxon>Tracheophyta</taxon>
        <taxon>Spermatophyta</taxon>
        <taxon>Magnoliopsida</taxon>
        <taxon>eudicotyledons</taxon>
        <taxon>Gunneridae</taxon>
        <taxon>Pentapetalae</taxon>
        <taxon>rosids</taxon>
        <taxon>fabids</taxon>
        <taxon>Rosales</taxon>
        <taxon>Rosaceae</taxon>
        <taxon>Amygdaloideae</taxon>
        <taxon>Amygdaleae</taxon>
        <taxon>Prunus</taxon>
    </lineage>
</organism>
<dbReference type="GO" id="GO:0004674">
    <property type="term" value="F:protein serine/threonine kinase activity"/>
    <property type="evidence" value="ECO:0007669"/>
    <property type="project" value="UniProtKB-KW"/>
</dbReference>
<dbReference type="FunFam" id="3.30.200.20:FF:000309">
    <property type="entry name" value="Leucine-rich repeat receptor protein kinase MSP1"/>
    <property type="match status" value="1"/>
</dbReference>
<dbReference type="EC" id="2.7.11.1" evidence="4"/>
<feature type="transmembrane region" description="Helical" evidence="25">
    <location>
        <begin position="718"/>
        <end position="739"/>
    </location>
</feature>
<evidence type="ECO:0000313" key="29">
    <source>
        <dbReference type="Proteomes" id="UP000006882"/>
    </source>
</evidence>
<evidence type="ECO:0000256" key="13">
    <source>
        <dbReference type="ARBA" id="ARBA00022737"/>
    </source>
</evidence>
<keyword evidence="5" id="KW-1003">Cell membrane</keyword>
<evidence type="ECO:0000256" key="8">
    <source>
        <dbReference type="ARBA" id="ARBA00022553"/>
    </source>
</evidence>
<dbReference type="InterPro" id="IPR032675">
    <property type="entry name" value="LRR_dom_sf"/>
</dbReference>
<dbReference type="eggNOG" id="ENOG502QQYD">
    <property type="taxonomic scope" value="Eukaryota"/>
</dbReference>
<dbReference type="GO" id="GO:0009791">
    <property type="term" value="P:post-embryonic development"/>
    <property type="evidence" value="ECO:0007669"/>
    <property type="project" value="UniProtKB-ARBA"/>
</dbReference>
<evidence type="ECO:0000256" key="21">
    <source>
        <dbReference type="ARBA" id="ARBA00038043"/>
    </source>
</evidence>
<feature type="signal peptide" evidence="26">
    <location>
        <begin position="1"/>
        <end position="24"/>
    </location>
</feature>
<keyword evidence="19" id="KW-0675">Receptor</keyword>
<evidence type="ECO:0000256" key="5">
    <source>
        <dbReference type="ARBA" id="ARBA00022475"/>
    </source>
</evidence>
<keyword evidence="15" id="KW-0418">Kinase</keyword>
<evidence type="ECO:0000256" key="18">
    <source>
        <dbReference type="ARBA" id="ARBA00023136"/>
    </source>
</evidence>
<dbReference type="InterPro" id="IPR001611">
    <property type="entry name" value="Leu-rich_rpt"/>
</dbReference>
<sequence length="1086" mass="119700">MTSLSSGKLCFLPYCLVIFMYVSSPNWVAFPSATSTSDTEAKALLKWKASLFPNKALNHLTWYPPTHNINATNSSNTNPKPRTSPCTWTGVSCNSAGSVSTINLSTCGIQGTLHEFSFLSFPNLKYLDLSFNKLFDAIPPQISYLSKLHYLDISINKLSRRIPPEISLLRNLTYLGLFKNTLLGEIPNEIGNLKPLVGLYLQKNQLHGSIPRSLGNLTSLTHLYLYDNKLSGLIPKEIGNLKSLVILDLSTNNLSGLIPPNLEIGNLKSLIDLELSYNNLSGLIPPNIGNLIKLNTLYLHSNQLSGLIPKEIGNLKSLVDLELSYNNLNGLIPPNIGNLIKLNTLYLHSNQLSGLIPKEIGNLKSLVDLELSLNNLSGLIPPNIGNLIKLNTLYLHSNQLSGLIPKEIGNLKSLVDLELGENQLNDSIPASFANLSNLDILILRNNQLSGSIPQELENLKNLTKLYLDTNQLSGYLPQNICLGGKLTKLSVGTNYLTGPIPKSLKNCTGLVRVHLDQNQLTGNISEDFVGLIPKEFGRLTSLERLMLNGNQLSGRIPLEFGSLNDLEYLDLSTNKFNESIPSILGDLLKLHYLNLSNNKLAQAIPFKLKKLVQLNYMDLSHNSLEGKIPSELGSMQSLVTLDLSHNNLSGSIPSSFEEMHGLSYVDISYNHLEGPLPNISAFREAPPERLKGNKGLCGKVGALLPPCNAHGSKKDHKVLFSVAVFVLLSTLFTIVFVIMQTKKKHQDTKQNHMHGEISFSVLNFDGKSMYKEIIRATEDFDSTYCIGKGGHGSIYKVNLSSGDVVVVKRLHLLWDGDTEFQKGFLNEERALTEIRHWNIVKLYGFCANKQHSFLVYEYLERGSLAAMLSKDEEAKELGWSKRVNIVKGLAHALCYMHHDCLPPIVHRDISSKNILLDSEYEACVSDFGTTKFLNPDSTNWTAAAGTYGYMAPELAYTMEVNENCDVYSFGVVTLEIIMGKHPGDLLSSFSPVSSSSSSSSSSSALPAHQITIVDVLDQRISPPTHQLASEVVSLVKIAFSCLNSSPKSRPTMKQVSHFLSTQMLHLSKTVHMMTCGELLALDPLAT</sequence>
<evidence type="ECO:0000256" key="17">
    <source>
        <dbReference type="ARBA" id="ARBA00022989"/>
    </source>
</evidence>
<dbReference type="PROSITE" id="PS51450">
    <property type="entry name" value="LRR"/>
    <property type="match status" value="2"/>
</dbReference>
<dbReference type="Gene3D" id="3.30.200.20">
    <property type="entry name" value="Phosphorylase Kinase, domain 1"/>
    <property type="match status" value="1"/>
</dbReference>
<evidence type="ECO:0000256" key="10">
    <source>
        <dbReference type="ARBA" id="ARBA00022679"/>
    </source>
</evidence>
<dbReference type="PROSITE" id="PS50011">
    <property type="entry name" value="PROTEIN_KINASE_DOM"/>
    <property type="match status" value="1"/>
</dbReference>
<dbReference type="InterPro" id="IPR011009">
    <property type="entry name" value="Kinase-like_dom_sf"/>
</dbReference>
<dbReference type="Proteomes" id="UP000006882">
    <property type="component" value="Chromosome G1"/>
</dbReference>
<keyword evidence="29" id="KW-1185">Reference proteome</keyword>
<comment type="similarity">
    <text evidence="21">Belongs to the polygalacturonase-inhibiting protein family.</text>
</comment>
<evidence type="ECO:0000256" key="6">
    <source>
        <dbReference type="ARBA" id="ARBA00022512"/>
    </source>
</evidence>
<evidence type="ECO:0000256" key="23">
    <source>
        <dbReference type="ARBA" id="ARBA00048679"/>
    </source>
</evidence>
<protein>
    <recommendedName>
        <fullName evidence="4">non-specific serine/threonine protein kinase</fullName>
        <ecNumber evidence="4">2.7.11.1</ecNumber>
    </recommendedName>
</protein>
<dbReference type="InterPro" id="IPR000719">
    <property type="entry name" value="Prot_kinase_dom"/>
</dbReference>
<evidence type="ECO:0000256" key="20">
    <source>
        <dbReference type="ARBA" id="ARBA00023180"/>
    </source>
</evidence>
<dbReference type="FunFam" id="3.80.10.10:FF:000095">
    <property type="entry name" value="LRR receptor-like serine/threonine-protein kinase GSO1"/>
    <property type="match status" value="1"/>
</dbReference>
<evidence type="ECO:0000256" key="25">
    <source>
        <dbReference type="SAM" id="Phobius"/>
    </source>
</evidence>
<keyword evidence="6" id="KW-0964">Secreted</keyword>
<dbReference type="GO" id="GO:0099402">
    <property type="term" value="P:plant organ development"/>
    <property type="evidence" value="ECO:0007669"/>
    <property type="project" value="UniProtKB-ARBA"/>
</dbReference>
<dbReference type="Pfam" id="PF00069">
    <property type="entry name" value="Pkinase"/>
    <property type="match status" value="1"/>
</dbReference>
<dbReference type="PANTHER" id="PTHR48053:SF139">
    <property type="entry name" value="LRR RECEPTOR-LIKE KINASE FAMILY PROTEIN"/>
    <property type="match status" value="1"/>
</dbReference>
<dbReference type="PROSITE" id="PS00107">
    <property type="entry name" value="PROTEIN_KINASE_ATP"/>
    <property type="match status" value="1"/>
</dbReference>
<evidence type="ECO:0000256" key="22">
    <source>
        <dbReference type="ARBA" id="ARBA00047899"/>
    </source>
</evidence>
<dbReference type="SUPFAM" id="SSF56112">
    <property type="entry name" value="Protein kinase-like (PK-like)"/>
    <property type="match status" value="1"/>
</dbReference>
<comment type="subcellular location">
    <subcellularLocation>
        <location evidence="2">Cell membrane</location>
    </subcellularLocation>
    <subcellularLocation>
        <location evidence="3">Membrane</location>
        <topology evidence="3">Single-pass type I membrane protein</topology>
    </subcellularLocation>
    <subcellularLocation>
        <location evidence="1">Secreted</location>
        <location evidence="1">Cell wall</location>
    </subcellularLocation>
</comment>
<keyword evidence="9" id="KW-0433">Leucine-rich repeat</keyword>
<keyword evidence="10" id="KW-0808">Transferase</keyword>
<gene>
    <name evidence="28" type="ORF">PRUPE_1G515300</name>
</gene>
<dbReference type="GO" id="GO:0005886">
    <property type="term" value="C:plasma membrane"/>
    <property type="evidence" value="ECO:0000318"/>
    <property type="project" value="GO_Central"/>
</dbReference>
<keyword evidence="14 24" id="KW-0547">Nucleotide-binding</keyword>
<evidence type="ECO:0000256" key="15">
    <source>
        <dbReference type="ARBA" id="ARBA00022777"/>
    </source>
</evidence>
<keyword evidence="8" id="KW-0597">Phosphoprotein</keyword>
<keyword evidence="18 25" id="KW-0472">Membrane</keyword>
<dbReference type="InterPro" id="IPR051716">
    <property type="entry name" value="Plant_RL_S/T_kinase"/>
</dbReference>
<feature type="binding site" evidence="24">
    <location>
        <position position="808"/>
    </location>
    <ligand>
        <name>ATP</name>
        <dbReference type="ChEBI" id="CHEBI:30616"/>
    </ligand>
</feature>
<comment type="catalytic activity">
    <reaction evidence="23">
        <text>L-seryl-[protein] + ATP = O-phospho-L-seryl-[protein] + ADP + H(+)</text>
        <dbReference type="Rhea" id="RHEA:17989"/>
        <dbReference type="Rhea" id="RHEA-COMP:9863"/>
        <dbReference type="Rhea" id="RHEA-COMP:11604"/>
        <dbReference type="ChEBI" id="CHEBI:15378"/>
        <dbReference type="ChEBI" id="CHEBI:29999"/>
        <dbReference type="ChEBI" id="CHEBI:30616"/>
        <dbReference type="ChEBI" id="CHEBI:83421"/>
        <dbReference type="ChEBI" id="CHEBI:456216"/>
        <dbReference type="EC" id="2.7.11.1"/>
    </reaction>
</comment>
<dbReference type="GO" id="GO:0038023">
    <property type="term" value="F:signaling receptor activity"/>
    <property type="evidence" value="ECO:0000318"/>
    <property type="project" value="GO_Central"/>
</dbReference>
<keyword evidence="12 26" id="KW-0732">Signal</keyword>
<dbReference type="InterPro" id="IPR008266">
    <property type="entry name" value="Tyr_kinase_AS"/>
</dbReference>
<dbReference type="FunFam" id="3.80.10.10:FF:000299">
    <property type="entry name" value="Piriformospora indica-insensitive protein 2"/>
    <property type="match status" value="1"/>
</dbReference>
<evidence type="ECO:0000256" key="1">
    <source>
        <dbReference type="ARBA" id="ARBA00004191"/>
    </source>
</evidence>
<evidence type="ECO:0000256" key="11">
    <source>
        <dbReference type="ARBA" id="ARBA00022692"/>
    </source>
</evidence>
<dbReference type="Gramene" id="ONI35091">
    <property type="protein sequence ID" value="ONI35091"/>
    <property type="gene ID" value="PRUPE_1G515300"/>
</dbReference>
<dbReference type="Pfam" id="PF23598">
    <property type="entry name" value="LRR_14"/>
    <property type="match status" value="1"/>
</dbReference>
<dbReference type="EMBL" id="CM007651">
    <property type="protein sequence ID" value="ONI35091.1"/>
    <property type="molecule type" value="Genomic_DNA"/>
</dbReference>